<name>A0AA88N5H9_TACVA</name>
<accession>A0AA88N5H9</accession>
<gene>
    <name evidence="1" type="ORF">Q7C36_007460</name>
</gene>
<dbReference type="EMBL" id="JAVHJS010000007">
    <property type="protein sequence ID" value="KAK2852259.1"/>
    <property type="molecule type" value="Genomic_DNA"/>
</dbReference>
<evidence type="ECO:0000313" key="2">
    <source>
        <dbReference type="Proteomes" id="UP001187315"/>
    </source>
</evidence>
<dbReference type="Proteomes" id="UP001187315">
    <property type="component" value="Unassembled WGS sequence"/>
</dbReference>
<keyword evidence="2" id="KW-1185">Reference proteome</keyword>
<proteinExistence type="predicted"/>
<sequence>MEKFQLTLISSNTEVPFQPWGILKQRLSFSFSRFKARRETKCASALVSQVSRNIFRVAATIDSANLAKYTASVTSYTTSYTVNLEEYTASVTSYTTSYFVNLEEYMASAFGPSLSMC</sequence>
<protein>
    <submittedName>
        <fullName evidence="1">Uncharacterized protein</fullName>
    </submittedName>
</protein>
<organism evidence="1 2">
    <name type="scientific">Tachysurus vachellii</name>
    <name type="common">Darkbarbel catfish</name>
    <name type="synonym">Pelteobagrus vachellii</name>
    <dbReference type="NCBI Taxonomy" id="175792"/>
    <lineage>
        <taxon>Eukaryota</taxon>
        <taxon>Metazoa</taxon>
        <taxon>Chordata</taxon>
        <taxon>Craniata</taxon>
        <taxon>Vertebrata</taxon>
        <taxon>Euteleostomi</taxon>
        <taxon>Actinopterygii</taxon>
        <taxon>Neopterygii</taxon>
        <taxon>Teleostei</taxon>
        <taxon>Ostariophysi</taxon>
        <taxon>Siluriformes</taxon>
        <taxon>Bagridae</taxon>
        <taxon>Tachysurus</taxon>
    </lineage>
</organism>
<comment type="caution">
    <text evidence="1">The sequence shown here is derived from an EMBL/GenBank/DDBJ whole genome shotgun (WGS) entry which is preliminary data.</text>
</comment>
<reference evidence="1" key="1">
    <citation type="submission" date="2023-08" db="EMBL/GenBank/DDBJ databases">
        <title>Pelteobagrus vachellii genome.</title>
        <authorList>
            <person name="Liu H."/>
        </authorList>
    </citation>
    <scope>NUCLEOTIDE SEQUENCE</scope>
    <source>
        <strain evidence="1">PRFRI_2022a</strain>
        <tissue evidence="1">Muscle</tissue>
    </source>
</reference>
<dbReference type="AlphaFoldDB" id="A0AA88N5H9"/>
<evidence type="ECO:0000313" key="1">
    <source>
        <dbReference type="EMBL" id="KAK2852259.1"/>
    </source>
</evidence>